<dbReference type="RefSeq" id="WP_169349580.1">
    <property type="nucleotide sequence ID" value="NZ_JABBJJ010000239.1"/>
</dbReference>
<gene>
    <name evidence="1" type="ORF">HG543_36710</name>
</gene>
<reference evidence="1 2" key="1">
    <citation type="submission" date="2020-04" db="EMBL/GenBank/DDBJ databases">
        <title>Draft genome of Pyxidicoccus fallax type strain.</title>
        <authorList>
            <person name="Whitworth D.E."/>
        </authorList>
    </citation>
    <scope>NUCLEOTIDE SEQUENCE [LARGE SCALE GENOMIC DNA]</scope>
    <source>
        <strain evidence="1 2">DSM 14698</strain>
    </source>
</reference>
<dbReference type="Pfam" id="PF13665">
    <property type="entry name" value="Tox-PAAR-like"/>
    <property type="match status" value="1"/>
</dbReference>
<comment type="caution">
    <text evidence="1">The sequence shown here is derived from an EMBL/GenBank/DDBJ whole genome shotgun (WGS) entry which is preliminary data.</text>
</comment>
<keyword evidence="2" id="KW-1185">Reference proteome</keyword>
<evidence type="ECO:0000313" key="2">
    <source>
        <dbReference type="Proteomes" id="UP000518300"/>
    </source>
</evidence>
<dbReference type="Proteomes" id="UP000518300">
    <property type="component" value="Unassembled WGS sequence"/>
</dbReference>
<dbReference type="EMBL" id="JABBJJ010000239">
    <property type="protein sequence ID" value="NMO20362.1"/>
    <property type="molecule type" value="Genomic_DNA"/>
</dbReference>
<organism evidence="1 2">
    <name type="scientific">Pyxidicoccus fallax</name>
    <dbReference type="NCBI Taxonomy" id="394095"/>
    <lineage>
        <taxon>Bacteria</taxon>
        <taxon>Pseudomonadati</taxon>
        <taxon>Myxococcota</taxon>
        <taxon>Myxococcia</taxon>
        <taxon>Myxococcales</taxon>
        <taxon>Cystobacterineae</taxon>
        <taxon>Myxococcaceae</taxon>
        <taxon>Pyxidicoccus</taxon>
    </lineage>
</organism>
<evidence type="ECO:0000313" key="1">
    <source>
        <dbReference type="EMBL" id="NMO20362.1"/>
    </source>
</evidence>
<name>A0A848LRV3_9BACT</name>
<sequence length="356" mass="38562">MKVFANGMAISREAGDGKLIAAFPDVCLSPPPPPAGPVPVPYPNSAFSKDLKKGSKSVTVDGKPLALKDQSFFKSSPLGNEAATRNFGGSVASHTITGKAYFNSWSMDVKVEGKNVTRHLDLMTSNHASYPGSTPPFTEMEEMALLALSDTKEDLCPCCWQPGCTAAMSKSFPNGKTREAFSFREWYQLDEKDASGAPTATAQARSGELAALPCSQGNCPNAGKQERKSDPPCDVYRVTTSVEAHKNVKGVRTRRKQELRRQFGVPQNVDELARNVLGNPAATEAMLLSTPGWNQRRIDKALQIDHRTPRSAGGCPTSENNTVANAQLCKNCIEADLLLDKWNNDELTSRRAMLGI</sequence>
<dbReference type="AlphaFoldDB" id="A0A848LRV3"/>
<proteinExistence type="predicted"/>
<protein>
    <submittedName>
        <fullName evidence="1">DUF4150 domain-containing protein</fullName>
    </submittedName>
</protein>
<accession>A0A848LRV3</accession>